<accession>A0A398AXU8</accession>
<gene>
    <name evidence="3" type="ORF">D1970_18735</name>
</gene>
<dbReference type="PANTHER" id="PTHR31088:SF6">
    <property type="entry name" value="PHAGE SHOCK PROTEIN A"/>
    <property type="match status" value="1"/>
</dbReference>
<dbReference type="PANTHER" id="PTHR31088">
    <property type="entry name" value="MEMBRANE-ASSOCIATED PROTEIN VIPP1, CHLOROPLASTIC"/>
    <property type="match status" value="1"/>
</dbReference>
<keyword evidence="4" id="KW-1185">Reference proteome</keyword>
<dbReference type="EMBL" id="QWVT01000037">
    <property type="protein sequence ID" value="RID82447.1"/>
    <property type="molecule type" value="Genomic_DNA"/>
</dbReference>
<dbReference type="RefSeq" id="WP_119114385.1">
    <property type="nucleotide sequence ID" value="NZ_CBCSEO010000012.1"/>
</dbReference>
<sequence>MSNLINRIKNIVMTDLHEALEKKEKQNPIGLLNQYLRDCERETDKVRKLLERQRQLQDQFGKEYHLAAEMTEKRKRQAEIAKQAGEDQLFSFAVLEQSQYEERAARLKASMSEVSAQLSELEQKYEEMQHKLKDMHIRRLELMGKENATRARRRMDLVIDSERYADKPGSRFSDIETYLERLEQEADQSYLRSTIDSRIDQLEKERKKQETHTLS</sequence>
<evidence type="ECO:0000313" key="4">
    <source>
        <dbReference type="Proteomes" id="UP000265816"/>
    </source>
</evidence>
<protein>
    <submittedName>
        <fullName evidence="3">PspA/IM30 family protein</fullName>
    </submittedName>
</protein>
<dbReference type="Proteomes" id="UP000265816">
    <property type="component" value="Unassembled WGS sequence"/>
</dbReference>
<name>A0A398AXU8_9BACI</name>
<evidence type="ECO:0000313" key="3">
    <source>
        <dbReference type="EMBL" id="RID82447.1"/>
    </source>
</evidence>
<comment type="similarity">
    <text evidence="1">Belongs to the PspA/Vipp/IM30 family.</text>
</comment>
<feature type="coiled-coil region" evidence="2">
    <location>
        <begin position="32"/>
        <end position="59"/>
    </location>
</feature>
<reference evidence="3 4" key="1">
    <citation type="submission" date="2018-08" db="EMBL/GenBank/DDBJ databases">
        <title>Bacillus jemisoniae sp. nov., Bacillus chryseoplanitiae sp. nov., Bacillus resnikiae sp. nov., and Bacillus frankliniae sp. nov., isolated from Viking spacecraft and associated surfaces.</title>
        <authorList>
            <person name="Seuylemezian A."/>
            <person name="Vaishampayan P."/>
        </authorList>
    </citation>
    <scope>NUCLEOTIDE SEQUENCE [LARGE SCALE GENOMIC DNA]</scope>
    <source>
        <strain evidence="3 4">JJ-247</strain>
    </source>
</reference>
<proteinExistence type="inferred from homology"/>
<dbReference type="InterPro" id="IPR007157">
    <property type="entry name" value="PspA_VIPP1"/>
</dbReference>
<organism evidence="3 4">
    <name type="scientific">Mesobacillus zeae</name>
    <dbReference type="NCBI Taxonomy" id="1917180"/>
    <lineage>
        <taxon>Bacteria</taxon>
        <taxon>Bacillati</taxon>
        <taxon>Bacillota</taxon>
        <taxon>Bacilli</taxon>
        <taxon>Bacillales</taxon>
        <taxon>Bacillaceae</taxon>
        <taxon>Mesobacillus</taxon>
    </lineage>
</organism>
<dbReference type="AlphaFoldDB" id="A0A398AXU8"/>
<comment type="caution">
    <text evidence="3">The sequence shown here is derived from an EMBL/GenBank/DDBJ whole genome shotgun (WGS) entry which is preliminary data.</text>
</comment>
<keyword evidence="2" id="KW-0175">Coiled coil</keyword>
<evidence type="ECO:0000256" key="1">
    <source>
        <dbReference type="ARBA" id="ARBA00043985"/>
    </source>
</evidence>
<feature type="coiled-coil region" evidence="2">
    <location>
        <begin position="97"/>
        <end position="138"/>
    </location>
</feature>
<evidence type="ECO:0000256" key="2">
    <source>
        <dbReference type="SAM" id="Coils"/>
    </source>
</evidence>
<dbReference type="OrthoDB" id="2366053at2"/>
<dbReference type="Pfam" id="PF04012">
    <property type="entry name" value="PspA_IM30"/>
    <property type="match status" value="1"/>
</dbReference>